<dbReference type="Proteomes" id="UP001500191">
    <property type="component" value="Unassembled WGS sequence"/>
</dbReference>
<evidence type="ECO:0000313" key="2">
    <source>
        <dbReference type="EMBL" id="GAA0512002.1"/>
    </source>
</evidence>
<gene>
    <name evidence="2" type="ORF">GCM10008937_19810</name>
</gene>
<sequence length="88" mass="9380">MRRSSTVTPSGSAGAFARACNAPMTATTPGVNGGERKRTNGERNSGCSWAYEAARLVERTHAPSASAAPTVRNRPVFMADCRTRQPVR</sequence>
<keyword evidence="3" id="KW-1185">Reference proteome</keyword>
<comment type="caution">
    <text evidence="2">The sequence shown here is derived from an EMBL/GenBank/DDBJ whole genome shotgun (WGS) entry which is preliminary data.</text>
</comment>
<feature type="region of interest" description="Disordered" evidence="1">
    <location>
        <begin position="1"/>
        <end position="45"/>
    </location>
</feature>
<evidence type="ECO:0000256" key="1">
    <source>
        <dbReference type="SAM" id="MobiDB-lite"/>
    </source>
</evidence>
<proteinExistence type="predicted"/>
<accession>A0ABP3M524</accession>
<dbReference type="EMBL" id="BAAADB010000015">
    <property type="protein sequence ID" value="GAA0512002.1"/>
    <property type="molecule type" value="Genomic_DNA"/>
</dbReference>
<organism evidence="2 3">
    <name type="scientific">Deinococcus depolymerans</name>
    <dbReference type="NCBI Taxonomy" id="392408"/>
    <lineage>
        <taxon>Bacteria</taxon>
        <taxon>Thermotogati</taxon>
        <taxon>Deinococcota</taxon>
        <taxon>Deinococci</taxon>
        <taxon>Deinococcales</taxon>
        <taxon>Deinococcaceae</taxon>
        <taxon>Deinococcus</taxon>
    </lineage>
</organism>
<protein>
    <submittedName>
        <fullName evidence="2">Uncharacterized protein</fullName>
    </submittedName>
</protein>
<reference evidence="3" key="1">
    <citation type="journal article" date="2019" name="Int. J. Syst. Evol. Microbiol.">
        <title>The Global Catalogue of Microorganisms (GCM) 10K type strain sequencing project: providing services to taxonomists for standard genome sequencing and annotation.</title>
        <authorList>
            <consortium name="The Broad Institute Genomics Platform"/>
            <consortium name="The Broad Institute Genome Sequencing Center for Infectious Disease"/>
            <person name="Wu L."/>
            <person name="Ma J."/>
        </authorList>
    </citation>
    <scope>NUCLEOTIDE SEQUENCE [LARGE SCALE GENOMIC DNA]</scope>
    <source>
        <strain evidence="3">JCM 14368</strain>
    </source>
</reference>
<feature type="compositionally biased region" description="Polar residues" evidence="1">
    <location>
        <begin position="1"/>
        <end position="11"/>
    </location>
</feature>
<evidence type="ECO:0000313" key="3">
    <source>
        <dbReference type="Proteomes" id="UP001500191"/>
    </source>
</evidence>
<name>A0ABP3M524_9DEIO</name>